<dbReference type="PANTHER" id="PTHR23084">
    <property type="entry name" value="PHOSPHATIDYLINOSITOL-4-PHOSPHATE 5-KINASE RELATED"/>
    <property type="match status" value="1"/>
</dbReference>
<organism evidence="2 3">
    <name type="scientific">Pandoravirus japonicus</name>
    <dbReference type="NCBI Taxonomy" id="2823154"/>
    <lineage>
        <taxon>Viruses</taxon>
        <taxon>Pandoravirus</taxon>
    </lineage>
</organism>
<dbReference type="SUPFAM" id="SSF82185">
    <property type="entry name" value="Histone H3 K4-specific methyltransferase SET7/9 N-terminal domain"/>
    <property type="match status" value="3"/>
</dbReference>
<accession>A0A811BRM5</accession>
<evidence type="ECO:0000313" key="2">
    <source>
        <dbReference type="EMBL" id="BCU03105.1"/>
    </source>
</evidence>
<evidence type="ECO:0000313" key="3">
    <source>
        <dbReference type="Proteomes" id="UP001253637"/>
    </source>
</evidence>
<keyword evidence="1" id="KW-0677">Repeat</keyword>
<name>A0A811BRM5_9VIRU</name>
<evidence type="ECO:0000256" key="1">
    <source>
        <dbReference type="ARBA" id="ARBA00022737"/>
    </source>
</evidence>
<dbReference type="SMART" id="SM00698">
    <property type="entry name" value="MORN"/>
    <property type="match status" value="8"/>
</dbReference>
<dbReference type="SUPFAM" id="SSF81383">
    <property type="entry name" value="F-box domain"/>
    <property type="match status" value="1"/>
</dbReference>
<proteinExistence type="predicted"/>
<dbReference type="InterPro" id="IPR003409">
    <property type="entry name" value="MORN"/>
</dbReference>
<dbReference type="InterPro" id="IPR036047">
    <property type="entry name" value="F-box-like_dom_sf"/>
</dbReference>
<protein>
    <submittedName>
        <fullName evidence="2">Morn repeat domain</fullName>
    </submittedName>
</protein>
<dbReference type="Gene3D" id="2.20.110.10">
    <property type="entry name" value="Histone H3 K4-specific methyltransferase SET7/9 N-terminal domain"/>
    <property type="match status" value="3"/>
</dbReference>
<dbReference type="EMBL" id="LC625835">
    <property type="protein sequence ID" value="BCU03105.1"/>
    <property type="molecule type" value="Genomic_DNA"/>
</dbReference>
<dbReference type="PANTHER" id="PTHR23084:SF263">
    <property type="entry name" value="MORN REPEAT-CONTAINING PROTEIN 1"/>
    <property type="match status" value="1"/>
</dbReference>
<dbReference type="Pfam" id="PF02493">
    <property type="entry name" value="MORN"/>
    <property type="match status" value="10"/>
</dbReference>
<dbReference type="Proteomes" id="UP001253637">
    <property type="component" value="Segment"/>
</dbReference>
<sequence length="457" mass="50520">MVDDVRALLVWSTTCRRYRALAMDPALWRCLYRRRFGAPLHERFLDEGKDWLWLYRARACAVALTSVGRTVGSRAVGAPVDGVFWGDLVDGEPCGYGLHANAALGRDRISSGTTAAGTLPTPVRREGYWRGGLMHGTGFAVRTDGSRYEGDWVDGKYHGYGILTDGSGCVFYRGRWQQGSAHGYGVRSDDRCCFVGEWEHGLPNGYGTCADTKPDGGNRGTYRGMFRDGTYSGYGIVEYNQGDRYEGEWQDGRAHGLGTYTSADAKETYRGHWERGRHDGFGVLVYREGHRYEGEWRDGERHGHGIYTCVDGWRVCGTFDGGVQRGYAERVEPDGRVYRGECLDGLPHGRGVLCCPDGTADERLFRHGQFCDGRPDVYRVVRSRADGFRYEGEWHDSRGSTGHGVCDYPDGSRVTGTWDGATLVDGAIDRHAPSCAAESSCVACGILAKASARQPRS</sequence>
<reference evidence="2" key="1">
    <citation type="submission" date="2021-04" db="EMBL/GenBank/DDBJ databases">
        <title>Draft Genome Sequence of Pandoravirus japonicus, Isolated from the Sabaishi River of Niigata, Japan.</title>
        <authorList>
            <person name="Hosokawa N."/>
            <person name="Takahashi H."/>
            <person name="Aoki K."/>
            <person name="Takemura M."/>
        </authorList>
    </citation>
    <scope>NUCLEOTIDE SEQUENCE</scope>
</reference>